<evidence type="ECO:0000313" key="2">
    <source>
        <dbReference type="Proteomes" id="UP000598271"/>
    </source>
</evidence>
<dbReference type="RefSeq" id="WP_189563657.1">
    <property type="nucleotide sequence ID" value="NZ_BMXF01000001.1"/>
</dbReference>
<evidence type="ECO:0008006" key="3">
    <source>
        <dbReference type="Google" id="ProtNLM"/>
    </source>
</evidence>
<dbReference type="Proteomes" id="UP000598271">
    <property type="component" value="Unassembled WGS sequence"/>
</dbReference>
<evidence type="ECO:0000313" key="1">
    <source>
        <dbReference type="EMBL" id="GHB61755.1"/>
    </source>
</evidence>
<reference evidence="1 2" key="1">
    <citation type="journal article" date="2014" name="Int. J. Syst. Evol. Microbiol.">
        <title>Complete genome sequence of Corynebacterium casei LMG S-19264T (=DSM 44701T), isolated from a smear-ripened cheese.</title>
        <authorList>
            <consortium name="US DOE Joint Genome Institute (JGI-PGF)"/>
            <person name="Walter F."/>
            <person name="Albersmeier A."/>
            <person name="Kalinowski J."/>
            <person name="Ruckert C."/>
        </authorList>
    </citation>
    <scope>NUCLEOTIDE SEQUENCE [LARGE SCALE GENOMIC DNA]</scope>
    <source>
        <strain evidence="1 2">KCTC 12866</strain>
    </source>
</reference>
<keyword evidence="2" id="KW-1185">Reference proteome</keyword>
<comment type="caution">
    <text evidence="1">The sequence shown here is derived from an EMBL/GenBank/DDBJ whole genome shotgun (WGS) entry which is preliminary data.</text>
</comment>
<proteinExistence type="predicted"/>
<protein>
    <recommendedName>
        <fullName evidence="3">Gliding motility-associated C-terminal domain-containing protein</fullName>
    </recommendedName>
</protein>
<dbReference type="AlphaFoldDB" id="A0A8J3G9B3"/>
<gene>
    <name evidence="1" type="ORF">GCM10007390_14580</name>
</gene>
<name>A0A8J3G9B3_9BACT</name>
<sequence>MQRLFLVLLLIIGLFQFGYGQATCDNIGFENGDLSGWTLSNGSVNDVNQKTVFQDEVPGTFENGHLLTRPSDGNDPRIPAIPMVAPGSNYSIRIGNVTRGSRFDRIRTSFVVTPDNVLLQYKFAVILQFPNHQPWQQPGFSIRVTNQDNTTLACNFYEVTAAATIDGFQIQNDIRYRNWTTGAIDLRNYIGQKINIEVTVNGCTERRHFGYAYFDAQCVKAEISQAPYCPAYDPTITLKAPEGFAAYRWSNGATSPNAAVAPKQGEKYWVKVKPFSSLGDECEFQFDHTVNFTVPGDPTREDKTICEGDGYTIGDSTYRRAGTYLTRISRGPNVCDSVVITTLRVTPLARFAQSKVICGGEKLTVGPDVLIATGTYQTRIARKPPLCDSIVTTTLDVRQIGLTLTPDTYLRPQDSTRLNVEALPGGNYRYDWQSPAGLACANCAATWAKPPETTRYTVTVTDQDHNCTASASVLLSVGLCTVFAPNAFTPNGDGHNDIFFLEGSTCVERIEEMIIYDRWGEVICRRENFQPSEPDYGWDGMYRGAKAEPGLYPYRITVTFRTGSVFQQRGVVTLLR</sequence>
<dbReference type="NCBIfam" id="TIGR04131">
    <property type="entry name" value="Bac_Flav_CTERM"/>
    <property type="match status" value="1"/>
</dbReference>
<dbReference type="Pfam" id="PF13585">
    <property type="entry name" value="CHU_C"/>
    <property type="match status" value="1"/>
</dbReference>
<accession>A0A8J3G9B3</accession>
<dbReference type="EMBL" id="BMXF01000001">
    <property type="protein sequence ID" value="GHB61755.1"/>
    <property type="molecule type" value="Genomic_DNA"/>
</dbReference>
<dbReference type="InterPro" id="IPR026341">
    <property type="entry name" value="T9SS_type_B"/>
</dbReference>
<organism evidence="1 2">
    <name type="scientific">Persicitalea jodogahamensis</name>
    <dbReference type="NCBI Taxonomy" id="402147"/>
    <lineage>
        <taxon>Bacteria</taxon>
        <taxon>Pseudomonadati</taxon>
        <taxon>Bacteroidota</taxon>
        <taxon>Cytophagia</taxon>
        <taxon>Cytophagales</taxon>
        <taxon>Spirosomataceae</taxon>
        <taxon>Persicitalea</taxon>
    </lineage>
</organism>